<keyword evidence="8" id="KW-1015">Disulfide bond</keyword>
<gene>
    <name evidence="11" type="ORF">FHR24_000041</name>
</gene>
<feature type="domain" description="Peptidase M43 pregnancy-associated plasma-A" evidence="10">
    <location>
        <begin position="221"/>
        <end position="388"/>
    </location>
</feature>
<accession>A0ABX0U472</accession>
<comment type="similarity">
    <text evidence="1">Belongs to the peptidase M43B family.</text>
</comment>
<evidence type="ECO:0000256" key="3">
    <source>
        <dbReference type="ARBA" id="ARBA00022723"/>
    </source>
</evidence>
<dbReference type="SUPFAM" id="SSF55486">
    <property type="entry name" value="Metalloproteases ('zincins'), catalytic domain"/>
    <property type="match status" value="1"/>
</dbReference>
<evidence type="ECO:0000259" key="10">
    <source>
        <dbReference type="Pfam" id="PF05572"/>
    </source>
</evidence>
<feature type="signal peptide" evidence="9">
    <location>
        <begin position="1"/>
        <end position="37"/>
    </location>
</feature>
<evidence type="ECO:0000256" key="4">
    <source>
        <dbReference type="ARBA" id="ARBA00022729"/>
    </source>
</evidence>
<evidence type="ECO:0000256" key="8">
    <source>
        <dbReference type="ARBA" id="ARBA00023157"/>
    </source>
</evidence>
<dbReference type="InterPro" id="IPR024079">
    <property type="entry name" value="MetalloPept_cat_dom_sf"/>
</dbReference>
<keyword evidence="2" id="KW-0645">Protease</keyword>
<evidence type="ECO:0000313" key="12">
    <source>
        <dbReference type="Proteomes" id="UP000745859"/>
    </source>
</evidence>
<keyword evidence="12" id="KW-1185">Reference proteome</keyword>
<dbReference type="EMBL" id="JAASQL010000001">
    <property type="protein sequence ID" value="NIJ43602.1"/>
    <property type="molecule type" value="Genomic_DNA"/>
</dbReference>
<dbReference type="NCBIfam" id="TIGR04183">
    <property type="entry name" value="Por_Secre_tail"/>
    <property type="match status" value="1"/>
</dbReference>
<evidence type="ECO:0000256" key="2">
    <source>
        <dbReference type="ARBA" id="ARBA00022670"/>
    </source>
</evidence>
<dbReference type="InterPro" id="IPR008754">
    <property type="entry name" value="Peptidase_M43"/>
</dbReference>
<proteinExistence type="inferred from homology"/>
<evidence type="ECO:0000256" key="5">
    <source>
        <dbReference type="ARBA" id="ARBA00022801"/>
    </source>
</evidence>
<name>A0ABX0U472_9FLAO</name>
<evidence type="ECO:0000256" key="1">
    <source>
        <dbReference type="ARBA" id="ARBA00008721"/>
    </source>
</evidence>
<dbReference type="Pfam" id="PF05572">
    <property type="entry name" value="Peptidase_M43"/>
    <property type="match status" value="1"/>
</dbReference>
<keyword evidence="3" id="KW-0479">Metal-binding</keyword>
<evidence type="ECO:0000313" key="11">
    <source>
        <dbReference type="EMBL" id="NIJ43602.1"/>
    </source>
</evidence>
<organism evidence="11 12">
    <name type="scientific">Wenyingzhuangia heitensis</name>
    <dbReference type="NCBI Taxonomy" id="1487859"/>
    <lineage>
        <taxon>Bacteria</taxon>
        <taxon>Pseudomonadati</taxon>
        <taxon>Bacteroidota</taxon>
        <taxon>Flavobacteriia</taxon>
        <taxon>Flavobacteriales</taxon>
        <taxon>Flavobacteriaceae</taxon>
        <taxon>Wenyingzhuangia</taxon>
    </lineage>
</organism>
<keyword evidence="5" id="KW-0378">Hydrolase</keyword>
<evidence type="ECO:0000256" key="7">
    <source>
        <dbReference type="ARBA" id="ARBA00023049"/>
    </source>
</evidence>
<keyword evidence="4 9" id="KW-0732">Signal</keyword>
<protein>
    <recommendedName>
        <fullName evidence="10">Peptidase M43 pregnancy-associated plasma-A domain-containing protein</fullName>
    </recommendedName>
</protein>
<evidence type="ECO:0000256" key="9">
    <source>
        <dbReference type="SAM" id="SignalP"/>
    </source>
</evidence>
<dbReference type="PANTHER" id="PTHR47466:SF1">
    <property type="entry name" value="METALLOPROTEASE MEP1 (AFU_ORTHOLOGUE AFUA_1G07730)-RELATED"/>
    <property type="match status" value="1"/>
</dbReference>
<keyword evidence="7" id="KW-0482">Metalloprotease</keyword>
<dbReference type="InterPro" id="IPR026444">
    <property type="entry name" value="Secre_tail"/>
</dbReference>
<feature type="chain" id="PRO_5045539178" description="Peptidase M43 pregnancy-associated plasma-A domain-containing protein" evidence="9">
    <location>
        <begin position="38"/>
        <end position="493"/>
    </location>
</feature>
<reference evidence="11 12" key="1">
    <citation type="submission" date="2020-03" db="EMBL/GenBank/DDBJ databases">
        <title>Genomic Encyclopedia of Type Strains, Phase IV (KMG-IV): sequencing the most valuable type-strain genomes for metagenomic binning, comparative biology and taxonomic classification.</title>
        <authorList>
            <person name="Goeker M."/>
        </authorList>
    </citation>
    <scope>NUCLEOTIDE SEQUENCE [LARGE SCALE GENOMIC DNA]</scope>
    <source>
        <strain evidence="11 12">DSM 101599</strain>
    </source>
</reference>
<dbReference type="RefSeq" id="WP_167182129.1">
    <property type="nucleotide sequence ID" value="NZ_JAASQL010000001.1"/>
</dbReference>
<keyword evidence="6" id="KW-0862">Zinc</keyword>
<dbReference type="Gene3D" id="3.40.390.10">
    <property type="entry name" value="Collagenase (Catalytic Domain)"/>
    <property type="match status" value="1"/>
</dbReference>
<dbReference type="Proteomes" id="UP000745859">
    <property type="component" value="Unassembled WGS sequence"/>
</dbReference>
<dbReference type="PANTHER" id="PTHR47466">
    <property type="match status" value="1"/>
</dbReference>
<comment type="caution">
    <text evidence="11">The sequence shown here is derived from an EMBL/GenBank/DDBJ whole genome shotgun (WGS) entry which is preliminary data.</text>
</comment>
<dbReference type="CDD" id="cd04275">
    <property type="entry name" value="ZnMc_pappalysin_like"/>
    <property type="match status" value="1"/>
</dbReference>
<sequence>MKFINTKKVKFLKATINKTTVLLIVAFMFGTSLFSQDNTNPTKITKANTRAKDVTGFVRCFTVEYEKKQSEEYTNKSSEVAFESWMLSKKQQLNANRSMAKLTAETYNIPVVVHVVHNGDPINTIGNIVGENISDAQVQSQINVLNQDYRRMQGTPGGSNSTGVAVDVGINFYLAKQDLDGLETSGIIRHNITPYTNNVYNNSEGADWETYEDLQLMKTTTQWDPTQYLNIWVVKMGGKNVEDEGLEGVLGFAQFPSDSNLDGLDVNGGDALTDGVVIAYHAFGDITKDDGSFNLNTLYNQGRTTTHEIGHWLGLRHIWGDTDTCGNGDYCLDTPDATEEHYSCEEVYDTCLSDNLGNDMVQNYMDYTNDSCMDTFTEDQKQRMLTVLKNSPRRVELLSSMVADVPLYSNEELAGFVVETDPVFNTTLVSGLANGVVKISLFDNYGRLIVYKEHVDDGVVFTEELDLSKLAPNIYILLIEQEGKRIVKRIIKE</sequence>
<evidence type="ECO:0000256" key="6">
    <source>
        <dbReference type="ARBA" id="ARBA00022833"/>
    </source>
</evidence>